<dbReference type="InterPro" id="IPR039353">
    <property type="entry name" value="TF_Adf1"/>
</dbReference>
<feature type="domain" description="BESS" evidence="3">
    <location>
        <begin position="512"/>
        <end position="551"/>
    </location>
</feature>
<evidence type="ECO:0000313" key="4">
    <source>
        <dbReference type="EMBL" id="KAJ8966614.1"/>
    </source>
</evidence>
<evidence type="ECO:0000259" key="3">
    <source>
        <dbReference type="PROSITE" id="PS51031"/>
    </source>
</evidence>
<feature type="compositionally biased region" description="Low complexity" evidence="2">
    <location>
        <begin position="137"/>
        <end position="148"/>
    </location>
</feature>
<evidence type="ECO:0000256" key="2">
    <source>
        <dbReference type="SAM" id="MobiDB-lite"/>
    </source>
</evidence>
<comment type="subcellular location">
    <subcellularLocation>
        <location evidence="1">Nucleus</location>
    </subcellularLocation>
</comment>
<dbReference type="PROSITE" id="PS51031">
    <property type="entry name" value="BESS"/>
    <property type="match status" value="1"/>
</dbReference>
<organism evidence="4 5">
    <name type="scientific">Rhamnusium bicolor</name>
    <dbReference type="NCBI Taxonomy" id="1586634"/>
    <lineage>
        <taxon>Eukaryota</taxon>
        <taxon>Metazoa</taxon>
        <taxon>Ecdysozoa</taxon>
        <taxon>Arthropoda</taxon>
        <taxon>Hexapoda</taxon>
        <taxon>Insecta</taxon>
        <taxon>Pterygota</taxon>
        <taxon>Neoptera</taxon>
        <taxon>Endopterygota</taxon>
        <taxon>Coleoptera</taxon>
        <taxon>Polyphaga</taxon>
        <taxon>Cucujiformia</taxon>
        <taxon>Chrysomeloidea</taxon>
        <taxon>Cerambycidae</taxon>
        <taxon>Lepturinae</taxon>
        <taxon>Rhagiini</taxon>
        <taxon>Rhamnusium</taxon>
    </lineage>
</organism>
<comment type="caution">
    <text evidence="4">The sequence shown here is derived from an EMBL/GenBank/DDBJ whole genome shotgun (WGS) entry which is preliminary data.</text>
</comment>
<proteinExistence type="predicted"/>
<dbReference type="Pfam" id="PF02944">
    <property type="entry name" value="BESS"/>
    <property type="match status" value="1"/>
</dbReference>
<evidence type="ECO:0000256" key="1">
    <source>
        <dbReference type="PROSITE-ProRule" id="PRU00371"/>
    </source>
</evidence>
<feature type="compositionally biased region" description="Acidic residues" evidence="2">
    <location>
        <begin position="784"/>
        <end position="824"/>
    </location>
</feature>
<reference evidence="4" key="1">
    <citation type="journal article" date="2023" name="Insect Mol. Biol.">
        <title>Genome sequencing provides insights into the evolution of gene families encoding plant cell wall-degrading enzymes in longhorned beetles.</title>
        <authorList>
            <person name="Shin N.R."/>
            <person name="Okamura Y."/>
            <person name="Kirsch R."/>
            <person name="Pauchet Y."/>
        </authorList>
    </citation>
    <scope>NUCLEOTIDE SEQUENCE</scope>
    <source>
        <strain evidence="4">RBIC_L_NR</strain>
    </source>
</reference>
<name>A0AAV8ZN96_9CUCU</name>
<feature type="compositionally biased region" description="Polar residues" evidence="2">
    <location>
        <begin position="209"/>
        <end position="219"/>
    </location>
</feature>
<keyword evidence="1" id="KW-0539">Nucleus</keyword>
<dbReference type="EMBL" id="JANEYF010000962">
    <property type="protein sequence ID" value="KAJ8966614.1"/>
    <property type="molecule type" value="Genomic_DNA"/>
</dbReference>
<dbReference type="Proteomes" id="UP001162156">
    <property type="component" value="Unassembled WGS sequence"/>
</dbReference>
<feature type="region of interest" description="Disordered" evidence="2">
    <location>
        <begin position="393"/>
        <end position="465"/>
    </location>
</feature>
<protein>
    <recommendedName>
        <fullName evidence="3">BESS domain-containing protein</fullName>
    </recommendedName>
</protein>
<dbReference type="GO" id="GO:0003677">
    <property type="term" value="F:DNA binding"/>
    <property type="evidence" value="ECO:0007669"/>
    <property type="project" value="InterPro"/>
</dbReference>
<feature type="region of interest" description="Disordered" evidence="2">
    <location>
        <begin position="764"/>
        <end position="833"/>
    </location>
</feature>
<dbReference type="PANTHER" id="PTHR12243">
    <property type="entry name" value="MADF DOMAIN TRANSCRIPTION FACTOR"/>
    <property type="match status" value="1"/>
</dbReference>
<feature type="region of interest" description="Disordered" evidence="2">
    <location>
        <begin position="130"/>
        <end position="270"/>
    </location>
</feature>
<keyword evidence="5" id="KW-1185">Reference proteome</keyword>
<dbReference type="GO" id="GO:0005634">
    <property type="term" value="C:nucleus"/>
    <property type="evidence" value="ECO:0007669"/>
    <property type="project" value="UniProtKB-SubCell"/>
</dbReference>
<feature type="compositionally biased region" description="Basic residues" evidence="2">
    <location>
        <begin position="198"/>
        <end position="208"/>
    </location>
</feature>
<feature type="compositionally biased region" description="Basic and acidic residues" evidence="2">
    <location>
        <begin position="220"/>
        <end position="236"/>
    </location>
</feature>
<dbReference type="AlphaFoldDB" id="A0AAV8ZN96"/>
<dbReference type="PANTHER" id="PTHR12243:SF67">
    <property type="entry name" value="COREPRESSOR OF PANGOLIN, ISOFORM A-RELATED"/>
    <property type="match status" value="1"/>
</dbReference>
<evidence type="ECO:0000313" key="5">
    <source>
        <dbReference type="Proteomes" id="UP001162156"/>
    </source>
</evidence>
<accession>A0AAV8ZN96</accession>
<dbReference type="InterPro" id="IPR004210">
    <property type="entry name" value="BESS_motif"/>
</dbReference>
<sequence length="833" mass="94564">MRRNRLSLRTPRKTSIARTMGFNRIQLAQYFDNLENVLQKYKFLPNRIYSVAECGFQTVPNKLPKHVAPTGKKDVAKAVAAEQGQTVTAVCCMNATDVDFLPAEVTEQDFDTDISDEDRVFVHFEGEVTQEYPLDPSPQQQSASDAAATRTEPSSEPVLPTCLLPGPSNVAALPQPLESPNDPKQHVAAPSDIIPFPKIKKNRKRTGRSLKSTLLTSTPNKERLMELEEEKRESSERKRKKSNIKNESNDSCDLFSSADEENDSDSVLPTPRPEDFVLVKVFGKNSYRLFIAKVIKPDNDDYEGVFYKRMLNIFRFCETTEGAFFQKNDIMLKLSKPIPKGAGKNLRQEYGKQLKKSDIRSGDAAPDDVGSQWPYFTKLLFLRDQFTPRQTSSNLTNISEELSNPSTNNSAASDSENSTQSDDVNSATSTSIITQKLTSPSNIDHTPGPSTRMQPSTPSASSSQCFSRSGYIIRTTGYKKRITPQAEIGKQLIDLEKEKLALKMNKPSYDHNDEDIGFFNSLLPHVKKLSPKDKFIFRMKIQQTLFELAFPPQQQSAQQGTSFPASQTNFARNECVPGPSYYHEDQISEWSEDAEGYLTNSKKKPWKIFQDSEDYQKSFACIQDPTDENYESAFKTIEQFVCKMYTTKKNVLYHFTSVDEARVHLFTRNYGMVDKSESFGQNLLNFDACVLPPCRRELQQHLLRTAYITNIWSNAHRVIPNHYDPTKFGWVVEPNNTYNFRWFEGDEVPQFVHEVFLESDKTEDNIKKTSDNDAEDSGRIIASSDEDDENSDDTGFDDDGDYESDAEINSDGYEEEESNSDEESNFNVTFIDE</sequence>
<gene>
    <name evidence="4" type="ORF">NQ314_003422</name>
</gene>